<accession>A0A095X5I7</accession>
<proteinExistence type="inferred from homology"/>
<dbReference type="PIRSF" id="PIRSF006078">
    <property type="entry name" value="GlxK"/>
    <property type="match status" value="1"/>
</dbReference>
<dbReference type="PANTHER" id="PTHR21599:SF0">
    <property type="entry name" value="GLYCERATE KINASE"/>
    <property type="match status" value="1"/>
</dbReference>
<reference evidence="5 6" key="1">
    <citation type="submission" date="2014-07" db="EMBL/GenBank/DDBJ databases">
        <authorList>
            <person name="McCorrison J."/>
            <person name="Sanka R."/>
            <person name="Torralba M."/>
            <person name="Gillis M."/>
            <person name="Haft D.H."/>
            <person name="Methe B."/>
            <person name="Sutton G."/>
            <person name="Nelson K.E."/>
        </authorList>
    </citation>
    <scope>NUCLEOTIDE SEQUENCE [LARGE SCALE GENOMIC DNA]</scope>
    <source>
        <strain evidence="5 6">S7-1-13</strain>
    </source>
</reference>
<dbReference type="GO" id="GO:0031388">
    <property type="term" value="P:organic acid phosphorylation"/>
    <property type="evidence" value="ECO:0007669"/>
    <property type="project" value="UniProtKB-UniRule"/>
</dbReference>
<evidence type="ECO:0000256" key="3">
    <source>
        <dbReference type="ARBA" id="ARBA00022777"/>
    </source>
</evidence>
<dbReference type="Gene3D" id="3.40.50.10350">
    <property type="entry name" value="Glycerate kinase, domain 1"/>
    <property type="match status" value="1"/>
</dbReference>
<dbReference type="Pfam" id="PF02595">
    <property type="entry name" value="Gly_kinase"/>
    <property type="match status" value="1"/>
</dbReference>
<comment type="similarity">
    <text evidence="1 4">Belongs to the glycerate kinase type-1 family.</text>
</comment>
<dbReference type="EMBL" id="JRMW01000023">
    <property type="protein sequence ID" value="KGF04956.1"/>
    <property type="molecule type" value="Genomic_DNA"/>
</dbReference>
<keyword evidence="3 4" id="KW-0418">Kinase</keyword>
<dbReference type="SUPFAM" id="SSF110738">
    <property type="entry name" value="Glycerate kinase I"/>
    <property type="match status" value="1"/>
</dbReference>
<protein>
    <submittedName>
        <fullName evidence="5">Glycerate kinase</fullName>
    </submittedName>
</protein>
<dbReference type="InterPro" id="IPR004381">
    <property type="entry name" value="Glycerate_kinase"/>
</dbReference>
<dbReference type="PANTHER" id="PTHR21599">
    <property type="entry name" value="GLYCERATE KINASE"/>
    <property type="match status" value="1"/>
</dbReference>
<evidence type="ECO:0000256" key="4">
    <source>
        <dbReference type="PIRNR" id="PIRNR006078"/>
    </source>
</evidence>
<evidence type="ECO:0000313" key="6">
    <source>
        <dbReference type="Proteomes" id="UP000029579"/>
    </source>
</evidence>
<dbReference type="eggNOG" id="COG1929">
    <property type="taxonomic scope" value="Bacteria"/>
</dbReference>
<dbReference type="Gene3D" id="3.90.1510.10">
    <property type="entry name" value="Glycerate kinase, domain 2"/>
    <property type="match status" value="1"/>
</dbReference>
<evidence type="ECO:0000256" key="1">
    <source>
        <dbReference type="ARBA" id="ARBA00006284"/>
    </source>
</evidence>
<dbReference type="GO" id="GO:0008887">
    <property type="term" value="F:glycerate kinase activity"/>
    <property type="evidence" value="ECO:0007669"/>
    <property type="project" value="UniProtKB-UniRule"/>
</dbReference>
<dbReference type="InterPro" id="IPR018193">
    <property type="entry name" value="Glyc_kinase_flavodox-like_fold"/>
</dbReference>
<evidence type="ECO:0000313" key="5">
    <source>
        <dbReference type="EMBL" id="KGF04956.1"/>
    </source>
</evidence>
<dbReference type="InterPro" id="IPR018197">
    <property type="entry name" value="Glycerate_kinase_RE-like"/>
</dbReference>
<keyword evidence="2 4" id="KW-0808">Transferase</keyword>
<dbReference type="Proteomes" id="UP000029579">
    <property type="component" value="Unassembled WGS sequence"/>
</dbReference>
<sequence>MDFVKVLAIFCLISGIKILEIGVVMKTLVGIDSIKTFENSVEIGNIFKVNLLSDVEVMPFLDGGEGTVEAMQAIIKGKYKYVNVHNPLNDVITARYILKDDLAVMEMAESSGIRLLYKEELRVMESSSLGFGEMVLDGLNNGAKSFYIGIGDTATNDLGMGMLYALGVRFFDENDNGLNPIAENMGRVARVDIGGLDERLRGVEIRIATSTNQTLFGKNSFLEDRVYRKGASDYDTARLFNGCKHFKKIIEDTLGTGSVDMPAMGSGGGVAWALYMFFRAKISKSMDFILETIDFKDLIRDKDVLILGENVDQFNGAASINVASLAKRYKKDIKIIFLQDKDGRKIENRGDFDLIFTYKLKDSYDRKDIHKAIAGLAISLDKSILAREN</sequence>
<dbReference type="AlphaFoldDB" id="A0A095X5I7"/>
<evidence type="ECO:0000256" key="2">
    <source>
        <dbReference type="ARBA" id="ARBA00022679"/>
    </source>
</evidence>
<comment type="caution">
    <text evidence="5">The sequence shown here is derived from an EMBL/GenBank/DDBJ whole genome shotgun (WGS) entry which is preliminary data.</text>
</comment>
<dbReference type="InterPro" id="IPR036129">
    <property type="entry name" value="Glycerate_kinase_sf"/>
</dbReference>
<gene>
    <name evidence="5" type="ORF">HMPREF1630_01875</name>
</gene>
<organism evidence="5 6">
    <name type="scientific">Anaerococcus lactolyticus S7-1-13</name>
    <dbReference type="NCBI Taxonomy" id="1284686"/>
    <lineage>
        <taxon>Bacteria</taxon>
        <taxon>Bacillati</taxon>
        <taxon>Bacillota</taxon>
        <taxon>Tissierellia</taxon>
        <taxon>Tissierellales</taxon>
        <taxon>Peptoniphilaceae</taxon>
        <taxon>Anaerococcus</taxon>
    </lineage>
</organism>
<name>A0A095X5I7_9FIRM</name>
<dbReference type="NCBIfam" id="TIGR00045">
    <property type="entry name" value="glycerate kinase"/>
    <property type="match status" value="1"/>
</dbReference>